<dbReference type="Proteomes" id="UP000007879">
    <property type="component" value="Unassembled WGS sequence"/>
</dbReference>
<feature type="region of interest" description="Disordered" evidence="1">
    <location>
        <begin position="108"/>
        <end position="172"/>
    </location>
</feature>
<reference evidence="2" key="2">
    <citation type="submission" date="2017-05" db="UniProtKB">
        <authorList>
            <consortium name="EnsemblMetazoa"/>
        </authorList>
    </citation>
    <scope>IDENTIFICATION</scope>
</reference>
<keyword evidence="3" id="KW-1185">Reference proteome</keyword>
<dbReference type="InterPro" id="IPR011989">
    <property type="entry name" value="ARM-like"/>
</dbReference>
<dbReference type="PANTHER" id="PTHR12697:SF20">
    <property type="entry name" value="HEAT REPEAT-CONTAINING PROTEIN 4"/>
    <property type="match status" value="1"/>
</dbReference>
<dbReference type="KEGG" id="aqu:100639655"/>
<evidence type="ECO:0000256" key="1">
    <source>
        <dbReference type="SAM" id="MobiDB-lite"/>
    </source>
</evidence>
<proteinExistence type="predicted"/>
<accession>A0A1X7UYX9</accession>
<dbReference type="Gene3D" id="1.25.10.10">
    <property type="entry name" value="Leucine-rich Repeat Variant"/>
    <property type="match status" value="2"/>
</dbReference>
<organism evidence="2">
    <name type="scientific">Amphimedon queenslandica</name>
    <name type="common">Sponge</name>
    <dbReference type="NCBI Taxonomy" id="400682"/>
    <lineage>
        <taxon>Eukaryota</taxon>
        <taxon>Metazoa</taxon>
        <taxon>Porifera</taxon>
        <taxon>Demospongiae</taxon>
        <taxon>Heteroscleromorpha</taxon>
        <taxon>Haplosclerida</taxon>
        <taxon>Niphatidae</taxon>
        <taxon>Amphimedon</taxon>
    </lineage>
</organism>
<dbReference type="EnsemblMetazoa" id="XM_011405473.2">
    <property type="protein sequence ID" value="XP_011403775.2"/>
    <property type="gene ID" value="LOC100639655"/>
</dbReference>
<dbReference type="OrthoDB" id="5980716at2759"/>
<dbReference type="Pfam" id="PF13646">
    <property type="entry name" value="HEAT_2"/>
    <property type="match status" value="1"/>
</dbReference>
<dbReference type="InterPro" id="IPR016024">
    <property type="entry name" value="ARM-type_fold"/>
</dbReference>
<gene>
    <name evidence="2" type="primary">100639655</name>
</gene>
<dbReference type="SUPFAM" id="SSF48371">
    <property type="entry name" value="ARM repeat"/>
    <property type="match status" value="1"/>
</dbReference>
<feature type="compositionally biased region" description="Basic and acidic residues" evidence="1">
    <location>
        <begin position="108"/>
        <end position="117"/>
    </location>
</feature>
<evidence type="ECO:0000313" key="3">
    <source>
        <dbReference type="Proteomes" id="UP000007879"/>
    </source>
</evidence>
<evidence type="ECO:0000313" key="2">
    <source>
        <dbReference type="EnsemblMetazoa" id="Aqu2.1.32562_001"/>
    </source>
</evidence>
<sequence length="916" mass="102286">MAELYACGSKVKIPLLGLTASLPTNIKKERRDKGRECVQKGWSVFNIPRRKNLVTELSNSLRFEDSVVSTHCPEARTYAESLGDLPLLCHPLRTRSFDATLLRSQSRDFRQRSRDQGRCGMRGDGNKHMPCHLNTDADSITRRTRPSSLGESHQAEPVYKTSQGNSKVPHESSVEKWEELVLGGVSKLTAANLIKRKSKRGGEKDDDNNEIKENENKIAEKGNDANVLKVLEYVPPRRSYLAELASGAVPVHVKGVNDTILLSNKTAFRKVLQAHYPKDPSEFLGDTNEEEYTLYNQSRKPVFGYRRWAGLPIQICTSGKAQWLMADATSSTDSLPQFNDTKEPGNFEDVPETNSKRLVRVAQELLDKWSVQTQKQDHTNEFIGSSLNAVSSNTQAYGLGVAIQLIINKLMRLYKKESSIIMTSRKRRDDEDGSKDLLPESILAQVYRLLESDVVRVRVLCAIILLCCLDEPLFNNNNNNSSNDDDDDPRIEKSLSVLHSCAESCSITSAEHWAAIQSLAISGVSSHHVVKGLLAAANSDSSDIVQASTILLSELSRNTNLVNAILLEQLNSKSCKDRYTTCKLLPELYGGINKDVCNRLVTISWNDWSSDVRVAAAQALGRTGQAKLIHDEIERRLRIKTESIRLDALKKLQTLQLMTARLMPAFIDTFTDDHISVKLQAISVAEALMLIDDDVIKSLATLMEDTSWKVKAHAIRAIGTLKVNRPDLLSHLLWAVRFERLPQVRAESCNALRLLGVKNDKVSGALRDILIVEDNELVINEAKRALVHLGYAPVAEDTMADSVCAEVKRLGSQSAITQEILSLQENEMVQYILQRPRGSLSTRDYFNKEIRHKYFLTRRIHTGGGGGPKPSSPPVALSSDRTKTWSPDVKCIDEKLNTIKKKCQLDPGHILIKSKK</sequence>
<feature type="region of interest" description="Disordered" evidence="1">
    <location>
        <begin position="861"/>
        <end position="882"/>
    </location>
</feature>
<dbReference type="InParanoid" id="A0A1X7UYX9"/>
<dbReference type="PANTHER" id="PTHR12697">
    <property type="entry name" value="PBS LYASE HEAT-LIKE PROTEIN"/>
    <property type="match status" value="1"/>
</dbReference>
<protein>
    <submittedName>
        <fullName evidence="2">Uncharacterized protein</fullName>
    </submittedName>
</protein>
<dbReference type="AlphaFoldDB" id="A0A1X7UYX9"/>
<dbReference type="EnsemblMetazoa" id="Aqu2.1.32562_001">
    <property type="protein sequence ID" value="Aqu2.1.32562_001"/>
    <property type="gene ID" value="Aqu2.1.32562"/>
</dbReference>
<dbReference type="eggNOG" id="ENOG502QPUU">
    <property type="taxonomic scope" value="Eukaryota"/>
</dbReference>
<dbReference type="GO" id="GO:0019135">
    <property type="term" value="F:deoxyhypusine monooxygenase activity"/>
    <property type="evidence" value="ECO:0007669"/>
    <property type="project" value="TreeGrafter"/>
</dbReference>
<dbReference type="STRING" id="400682.A0A1X7UYX9"/>
<name>A0A1X7UYX9_AMPQE</name>
<reference evidence="3" key="1">
    <citation type="journal article" date="2010" name="Nature">
        <title>The Amphimedon queenslandica genome and the evolution of animal complexity.</title>
        <authorList>
            <person name="Srivastava M."/>
            <person name="Simakov O."/>
            <person name="Chapman J."/>
            <person name="Fahey B."/>
            <person name="Gauthier M.E."/>
            <person name="Mitros T."/>
            <person name="Richards G.S."/>
            <person name="Conaco C."/>
            <person name="Dacre M."/>
            <person name="Hellsten U."/>
            <person name="Larroux C."/>
            <person name="Putnam N.H."/>
            <person name="Stanke M."/>
            <person name="Adamska M."/>
            <person name="Darling A."/>
            <person name="Degnan S.M."/>
            <person name="Oakley T.H."/>
            <person name="Plachetzki D.C."/>
            <person name="Zhai Y."/>
            <person name="Adamski M."/>
            <person name="Calcino A."/>
            <person name="Cummins S.F."/>
            <person name="Goodstein D.M."/>
            <person name="Harris C."/>
            <person name="Jackson D.J."/>
            <person name="Leys S.P."/>
            <person name="Shu S."/>
            <person name="Woodcroft B.J."/>
            <person name="Vervoort M."/>
            <person name="Kosik K.S."/>
            <person name="Manning G."/>
            <person name="Degnan B.M."/>
            <person name="Rokhsar D.S."/>
        </authorList>
    </citation>
    <scope>NUCLEOTIDE SEQUENCE [LARGE SCALE GENOMIC DNA]</scope>
</reference>